<dbReference type="InterPro" id="IPR029982">
    <property type="entry name" value="Kptn"/>
</dbReference>
<dbReference type="GO" id="GO:0034198">
    <property type="term" value="P:cellular response to amino acid starvation"/>
    <property type="evidence" value="ECO:0007669"/>
    <property type="project" value="TreeGrafter"/>
</dbReference>
<sequence length="279" mass="29931">MEGTLPQKAEHKPPSLSSTPKSSSSRRRHVSSTARSRRALMSSMEAKRSSAEQGSMESAELEGPDPELLETTRVLKASVCTEMKFKFEHTMSSVLLFSMRDEPEPYPPFLPPVQRLDAQEVPPESLQLLATSALRHSYVLQGVAGGVLQESHALRASGDHDVVTCCCSARLTGDRRRYLLLGTYDQTVLIYTVCGGGDDDGDEVDDEGGDGRGWVLVTRLMVGAPVLSVAHEDVMGDGVKRLLVLTAQGLQIFAVGADTEAAASGCADRLADEAKALAS</sequence>
<dbReference type="GO" id="GO:0030027">
    <property type="term" value="C:lamellipodium"/>
    <property type="evidence" value="ECO:0007669"/>
    <property type="project" value="TreeGrafter"/>
</dbReference>
<dbReference type="AlphaFoldDB" id="A0A979FIP7"/>
<dbReference type="GO" id="GO:0015629">
    <property type="term" value="C:actin cytoskeleton"/>
    <property type="evidence" value="ECO:0007669"/>
    <property type="project" value="InterPro"/>
</dbReference>
<dbReference type="KEGG" id="hazt:108666866"/>
<gene>
    <name evidence="3" type="primary">LOC108666866</name>
</gene>
<feature type="region of interest" description="Disordered" evidence="1">
    <location>
        <begin position="1"/>
        <end position="65"/>
    </location>
</feature>
<keyword evidence="2" id="KW-1185">Reference proteome</keyword>
<dbReference type="GO" id="GO:1904262">
    <property type="term" value="P:negative regulation of TORC1 signaling"/>
    <property type="evidence" value="ECO:0007669"/>
    <property type="project" value="TreeGrafter"/>
</dbReference>
<evidence type="ECO:0000313" key="3">
    <source>
        <dbReference type="RefSeq" id="XP_047736849.1"/>
    </source>
</evidence>
<dbReference type="Proteomes" id="UP000694843">
    <property type="component" value="Unplaced"/>
</dbReference>
<dbReference type="GeneID" id="108666866"/>
<dbReference type="GO" id="GO:0051015">
    <property type="term" value="F:actin filament binding"/>
    <property type="evidence" value="ECO:0007669"/>
    <property type="project" value="TreeGrafter"/>
</dbReference>
<dbReference type="PANTHER" id="PTHR15435:SF2">
    <property type="entry name" value="KICSTOR COMPLEX PROTEIN KAPTIN"/>
    <property type="match status" value="1"/>
</dbReference>
<dbReference type="GO" id="GO:0007015">
    <property type="term" value="P:actin filament organization"/>
    <property type="evidence" value="ECO:0007669"/>
    <property type="project" value="InterPro"/>
</dbReference>
<proteinExistence type="predicted"/>
<protein>
    <submittedName>
        <fullName evidence="3">Uncharacterized protein LOC108666866</fullName>
    </submittedName>
</protein>
<reference evidence="3" key="1">
    <citation type="submission" date="2025-08" db="UniProtKB">
        <authorList>
            <consortium name="RefSeq"/>
        </authorList>
    </citation>
    <scope>IDENTIFICATION</scope>
    <source>
        <tissue evidence="3">Whole organism</tissue>
    </source>
</reference>
<name>A0A979FIP7_HYAAZ</name>
<evidence type="ECO:0000256" key="1">
    <source>
        <dbReference type="SAM" id="MobiDB-lite"/>
    </source>
</evidence>
<feature type="compositionally biased region" description="Low complexity" evidence="1">
    <location>
        <begin position="14"/>
        <end position="23"/>
    </location>
</feature>
<evidence type="ECO:0000313" key="2">
    <source>
        <dbReference type="Proteomes" id="UP000694843"/>
    </source>
</evidence>
<dbReference type="OrthoDB" id="10267127at2759"/>
<feature type="compositionally biased region" description="Basic residues" evidence="1">
    <location>
        <begin position="24"/>
        <end position="38"/>
    </location>
</feature>
<organism evidence="2 3">
    <name type="scientific">Hyalella azteca</name>
    <name type="common">Amphipod</name>
    <dbReference type="NCBI Taxonomy" id="294128"/>
    <lineage>
        <taxon>Eukaryota</taxon>
        <taxon>Metazoa</taxon>
        <taxon>Ecdysozoa</taxon>
        <taxon>Arthropoda</taxon>
        <taxon>Crustacea</taxon>
        <taxon>Multicrustacea</taxon>
        <taxon>Malacostraca</taxon>
        <taxon>Eumalacostraca</taxon>
        <taxon>Peracarida</taxon>
        <taxon>Amphipoda</taxon>
        <taxon>Senticaudata</taxon>
        <taxon>Talitrida</taxon>
        <taxon>Talitroidea</taxon>
        <taxon>Hyalellidae</taxon>
        <taxon>Hyalella</taxon>
    </lineage>
</organism>
<dbReference type="PANTHER" id="PTHR15435">
    <property type="entry name" value="KICSTOR COMPLEX PROTEIN KAPTIN"/>
    <property type="match status" value="1"/>
</dbReference>
<dbReference type="RefSeq" id="XP_047736849.1">
    <property type="nucleotide sequence ID" value="XM_047880893.1"/>
</dbReference>
<accession>A0A979FIP7</accession>